<name>A0A1H7AKW4_9BACT</name>
<keyword evidence="6 8" id="KW-0068">Autocatalytic cleavage</keyword>
<feature type="active site" description="Nucleophile" evidence="8">
    <location>
        <position position="185"/>
    </location>
</feature>
<dbReference type="RefSeq" id="WP_092177492.1">
    <property type="nucleotide sequence ID" value="NZ_FNZH01000007.1"/>
</dbReference>
<gene>
    <name evidence="8" type="primary">argJ</name>
    <name evidence="9" type="ORF">SAMN05192553_10775</name>
</gene>
<dbReference type="OrthoDB" id="9804242at2"/>
<keyword evidence="5 8" id="KW-0808">Transferase</keyword>
<dbReference type="PANTHER" id="PTHR23100:SF0">
    <property type="entry name" value="ARGININE BIOSYNTHESIS BIFUNCTIONAL PROTEIN ARGJ, MITOCHONDRIAL"/>
    <property type="match status" value="1"/>
</dbReference>
<evidence type="ECO:0000256" key="6">
    <source>
        <dbReference type="ARBA" id="ARBA00022813"/>
    </source>
</evidence>
<feature type="binding site" evidence="8">
    <location>
        <position position="403"/>
    </location>
    <ligand>
        <name>substrate</name>
    </ligand>
</feature>
<feature type="binding site" evidence="8">
    <location>
        <position position="148"/>
    </location>
    <ligand>
        <name>substrate</name>
    </ligand>
</feature>
<dbReference type="Proteomes" id="UP000199403">
    <property type="component" value="Unassembled WGS sequence"/>
</dbReference>
<evidence type="ECO:0000256" key="5">
    <source>
        <dbReference type="ARBA" id="ARBA00022679"/>
    </source>
</evidence>
<dbReference type="Gene3D" id="3.10.20.340">
    <property type="entry name" value="ArgJ beta chain, C-terminal domain"/>
    <property type="match status" value="1"/>
</dbReference>
<dbReference type="AlphaFoldDB" id="A0A1H7AKW4"/>
<feature type="binding site" evidence="8">
    <location>
        <position position="398"/>
    </location>
    <ligand>
        <name>substrate</name>
    </ligand>
</feature>
<dbReference type="CDD" id="cd02152">
    <property type="entry name" value="OAT"/>
    <property type="match status" value="1"/>
</dbReference>
<evidence type="ECO:0000256" key="2">
    <source>
        <dbReference type="ARBA" id="ARBA00011475"/>
    </source>
</evidence>
<comment type="subunit">
    <text evidence="2 8">Heterotetramer of two alpha and two beta chains.</text>
</comment>
<feature type="chain" id="PRO_5023371751" description="Arginine biosynthesis bifunctional protein ArgJ beta chain" evidence="8">
    <location>
        <begin position="185"/>
        <end position="403"/>
    </location>
</feature>
<dbReference type="EC" id="2.3.1.35" evidence="8"/>
<comment type="function">
    <text evidence="8">Catalyzes two activities which are involved in the cyclic version of arginine biosynthesis: the synthesis of N-acetylglutamate from glutamate and acetyl-CoA as the acetyl donor, and of ornithine by transacetylation between N(2)-acetylornithine and glutamate.</text>
</comment>
<keyword evidence="4 8" id="KW-0028">Amino-acid biosynthesis</keyword>
<feature type="site" description="Involved in the stabilization of negative charge on the oxyanion by the formation of the oxyanion hole" evidence="8">
    <location>
        <position position="110"/>
    </location>
</feature>
<keyword evidence="3 8" id="KW-0055">Arginine biosynthesis</keyword>
<dbReference type="InterPro" id="IPR002813">
    <property type="entry name" value="Arg_biosynth_ArgJ"/>
</dbReference>
<protein>
    <recommendedName>
        <fullName evidence="8">Arginine biosynthesis bifunctional protein ArgJ</fullName>
    </recommendedName>
    <domain>
        <recommendedName>
            <fullName evidence="8">Glutamate N-acetyltransferase</fullName>
            <ecNumber evidence="8">2.3.1.35</ecNumber>
        </recommendedName>
        <alternativeName>
            <fullName evidence="8">Ornithine acetyltransferase</fullName>
            <shortName evidence="8">OATase</shortName>
        </alternativeName>
        <alternativeName>
            <fullName evidence="8">Ornithine transacetylase</fullName>
        </alternativeName>
    </domain>
    <domain>
        <recommendedName>
            <fullName evidence="8">Amino-acid acetyltransferase</fullName>
            <ecNumber evidence="8">2.3.1.1</ecNumber>
        </recommendedName>
        <alternativeName>
            <fullName evidence="8">N-acetylglutamate synthase</fullName>
            <shortName evidence="8">AGSase</shortName>
        </alternativeName>
    </domain>
    <component>
        <recommendedName>
            <fullName evidence="8">Arginine biosynthesis bifunctional protein ArgJ alpha chain</fullName>
        </recommendedName>
    </component>
    <component>
        <recommendedName>
            <fullName evidence="8">Arginine biosynthesis bifunctional protein ArgJ beta chain</fullName>
        </recommendedName>
    </component>
</protein>
<comment type="pathway">
    <text evidence="8">Amino-acid biosynthesis; L-arginine biosynthesis; L-ornithine and N-acetyl-L-glutamate from L-glutamate and N(2)-acetyl-L-ornithine (cyclic): step 1/1.</text>
</comment>
<evidence type="ECO:0000256" key="4">
    <source>
        <dbReference type="ARBA" id="ARBA00022605"/>
    </source>
</evidence>
<dbReference type="InterPro" id="IPR016117">
    <property type="entry name" value="ArgJ-like_dom_sf"/>
</dbReference>
<dbReference type="NCBIfam" id="TIGR00120">
    <property type="entry name" value="ArgJ"/>
    <property type="match status" value="1"/>
</dbReference>
<dbReference type="SUPFAM" id="SSF56266">
    <property type="entry name" value="DmpA/ArgJ-like"/>
    <property type="match status" value="1"/>
</dbReference>
<evidence type="ECO:0000313" key="9">
    <source>
        <dbReference type="EMBL" id="SEJ65224.1"/>
    </source>
</evidence>
<dbReference type="UniPathway" id="UPA00068">
    <property type="reaction ID" value="UER00106"/>
</dbReference>
<evidence type="ECO:0000256" key="8">
    <source>
        <dbReference type="HAMAP-Rule" id="MF_01106"/>
    </source>
</evidence>
<keyword evidence="8" id="KW-0963">Cytoplasm</keyword>
<evidence type="ECO:0000313" key="10">
    <source>
        <dbReference type="Proteomes" id="UP000199403"/>
    </source>
</evidence>
<dbReference type="HAMAP" id="MF_01106">
    <property type="entry name" value="ArgJ"/>
    <property type="match status" value="1"/>
</dbReference>
<accession>A0A1H7AKW4</accession>
<dbReference type="Pfam" id="PF01960">
    <property type="entry name" value="ArgJ"/>
    <property type="match status" value="1"/>
</dbReference>
<evidence type="ECO:0000256" key="7">
    <source>
        <dbReference type="ARBA" id="ARBA00023315"/>
    </source>
</evidence>
<feature type="binding site" evidence="8">
    <location>
        <position position="185"/>
    </location>
    <ligand>
        <name>substrate</name>
    </ligand>
</feature>
<keyword evidence="8" id="KW-0511">Multifunctional enzyme</keyword>
<feature type="site" description="Involved in the stabilization of negative charge on the oxyanion by the formation of the oxyanion hole" evidence="8">
    <location>
        <position position="109"/>
    </location>
</feature>
<dbReference type="NCBIfam" id="NF003802">
    <property type="entry name" value="PRK05388.1"/>
    <property type="match status" value="1"/>
</dbReference>
<comment type="subcellular location">
    <subcellularLocation>
        <location evidence="8">Cytoplasm</location>
    </subcellularLocation>
</comment>
<dbReference type="GO" id="GO:0006526">
    <property type="term" value="P:L-arginine biosynthetic process"/>
    <property type="evidence" value="ECO:0007669"/>
    <property type="project" value="UniProtKB-UniRule"/>
</dbReference>
<organism evidence="9 10">
    <name type="scientific">Cyclobacterium xiamenense</name>
    <dbReference type="NCBI Taxonomy" id="1297121"/>
    <lineage>
        <taxon>Bacteria</taxon>
        <taxon>Pseudomonadati</taxon>
        <taxon>Bacteroidota</taxon>
        <taxon>Cytophagia</taxon>
        <taxon>Cytophagales</taxon>
        <taxon>Cyclobacteriaceae</taxon>
        <taxon>Cyclobacterium</taxon>
    </lineage>
</organism>
<feature type="site" description="Cleavage; by autolysis" evidence="8">
    <location>
        <begin position="184"/>
        <end position="185"/>
    </location>
</feature>
<dbReference type="STRING" id="1416801.SAMN05192553_10775"/>
<comment type="pathway">
    <text evidence="8">Amino-acid biosynthesis; L-arginine biosynthesis; N(2)-acetyl-L-ornithine from L-glutamate: step 1/4.</text>
</comment>
<dbReference type="GO" id="GO:0004042">
    <property type="term" value="F:L-glutamate N-acetyltransferase activity"/>
    <property type="evidence" value="ECO:0007669"/>
    <property type="project" value="UniProtKB-UniRule"/>
</dbReference>
<dbReference type="GO" id="GO:0006592">
    <property type="term" value="P:ornithine biosynthetic process"/>
    <property type="evidence" value="ECO:0007669"/>
    <property type="project" value="TreeGrafter"/>
</dbReference>
<dbReference type="EMBL" id="FNZH01000007">
    <property type="protein sequence ID" value="SEJ65224.1"/>
    <property type="molecule type" value="Genomic_DNA"/>
</dbReference>
<comment type="similarity">
    <text evidence="1 8">Belongs to the ArgJ family.</text>
</comment>
<dbReference type="GO" id="GO:0005737">
    <property type="term" value="C:cytoplasm"/>
    <property type="evidence" value="ECO:0007669"/>
    <property type="project" value="UniProtKB-SubCell"/>
</dbReference>
<dbReference type="EC" id="2.3.1.1" evidence="8"/>
<feature type="binding site" evidence="8">
    <location>
        <position position="272"/>
    </location>
    <ligand>
        <name>substrate</name>
    </ligand>
</feature>
<evidence type="ECO:0000256" key="1">
    <source>
        <dbReference type="ARBA" id="ARBA00006774"/>
    </source>
</evidence>
<feature type="chain" id="PRO_5023371752" description="Arginine biosynthesis bifunctional protein ArgJ alpha chain" evidence="8">
    <location>
        <begin position="1"/>
        <end position="184"/>
    </location>
</feature>
<comment type="catalytic activity">
    <reaction evidence="8">
        <text>N(2)-acetyl-L-ornithine + L-glutamate = N-acetyl-L-glutamate + L-ornithine</text>
        <dbReference type="Rhea" id="RHEA:15349"/>
        <dbReference type="ChEBI" id="CHEBI:29985"/>
        <dbReference type="ChEBI" id="CHEBI:44337"/>
        <dbReference type="ChEBI" id="CHEBI:46911"/>
        <dbReference type="ChEBI" id="CHEBI:57805"/>
        <dbReference type="EC" id="2.3.1.35"/>
    </reaction>
</comment>
<proteinExistence type="inferred from homology"/>
<sequence>MIKNITSVKGIKCWGAHSGIKSMRRDLAIIFSEVPAAAAATLTQNRVQAEPIKVTRRNLKNNRAQVIVCNAGNANACTGEQGRKGAEAMAATIAESLSISPEDVIVASTGLIGEPFPTEEVLEGIKTTVPKLSNDAKAGSFLANAILTTDTFAKEGFVDFEWEGKTISIGGVAKGSGMIHPNMATMLCFLASDIAIDENLLQSTLKYCVDRSFNLITVDGDTSTNDMVAILANGMAGNTKITSESDPLYPLFKEKLQELLIHLAKLIVSDGEGASKFVEYKVSKAISENVAMKMVRAISDSTLVKTAMFGRDPNWGRIIAACGNAGISFNYKKANLYLGDATNQVLVLKRGTPTEFDKNYMKKLLRESHIKIHLELNTGKQEATGWGSDLTTDYVMFNSVYTT</sequence>
<dbReference type="FunFam" id="3.60.70.12:FF:000001">
    <property type="entry name" value="Arginine biosynthesis bifunctional protein ArgJ, chloroplastic"/>
    <property type="match status" value="1"/>
</dbReference>
<dbReference type="GO" id="GO:0004358">
    <property type="term" value="F:L-glutamate N-acetyltransferase activity, acting on acetyl-L-ornithine as donor"/>
    <property type="evidence" value="ECO:0007669"/>
    <property type="project" value="UniProtKB-UniRule"/>
</dbReference>
<dbReference type="InterPro" id="IPR042195">
    <property type="entry name" value="ArgJ_beta_C"/>
</dbReference>
<keyword evidence="10" id="KW-1185">Reference proteome</keyword>
<evidence type="ECO:0000256" key="3">
    <source>
        <dbReference type="ARBA" id="ARBA00022571"/>
    </source>
</evidence>
<comment type="catalytic activity">
    <reaction evidence="8">
        <text>L-glutamate + acetyl-CoA = N-acetyl-L-glutamate + CoA + H(+)</text>
        <dbReference type="Rhea" id="RHEA:24292"/>
        <dbReference type="ChEBI" id="CHEBI:15378"/>
        <dbReference type="ChEBI" id="CHEBI:29985"/>
        <dbReference type="ChEBI" id="CHEBI:44337"/>
        <dbReference type="ChEBI" id="CHEBI:57287"/>
        <dbReference type="ChEBI" id="CHEBI:57288"/>
        <dbReference type="EC" id="2.3.1.1"/>
    </reaction>
</comment>
<feature type="binding site" evidence="8">
    <location>
        <position position="174"/>
    </location>
    <ligand>
        <name>substrate</name>
    </ligand>
</feature>
<reference evidence="10" key="1">
    <citation type="submission" date="2016-10" db="EMBL/GenBank/DDBJ databases">
        <authorList>
            <person name="Varghese N."/>
            <person name="Submissions S."/>
        </authorList>
    </citation>
    <scope>NUCLEOTIDE SEQUENCE [LARGE SCALE GENOMIC DNA]</scope>
    <source>
        <strain evidence="10">IBRC-M 10761</strain>
    </source>
</reference>
<dbReference type="Gene3D" id="3.60.70.12">
    <property type="entry name" value="L-amino peptidase D-ALA esterase/amidase"/>
    <property type="match status" value="1"/>
</dbReference>
<dbReference type="PANTHER" id="PTHR23100">
    <property type="entry name" value="ARGININE BIOSYNTHESIS BIFUNCTIONAL PROTEIN ARGJ"/>
    <property type="match status" value="1"/>
</dbReference>
<keyword evidence="7 8" id="KW-0012">Acyltransferase</keyword>